<feature type="domain" description="FAD/NAD(P)-binding" evidence="1">
    <location>
        <begin position="6"/>
        <end position="115"/>
    </location>
</feature>
<accession>A0ABP9FNI2</accession>
<protein>
    <recommendedName>
        <fullName evidence="1">FAD/NAD(P)-binding domain-containing protein</fullName>
    </recommendedName>
</protein>
<evidence type="ECO:0000259" key="1">
    <source>
        <dbReference type="Pfam" id="PF07992"/>
    </source>
</evidence>
<proteinExistence type="predicted"/>
<dbReference type="InterPro" id="IPR023753">
    <property type="entry name" value="FAD/NAD-binding_dom"/>
</dbReference>
<organism evidence="2 3">
    <name type="scientific">Tessaracoccus lubricantis</name>
    <dbReference type="NCBI Taxonomy" id="545543"/>
    <lineage>
        <taxon>Bacteria</taxon>
        <taxon>Bacillati</taxon>
        <taxon>Actinomycetota</taxon>
        <taxon>Actinomycetes</taxon>
        <taxon>Propionibacteriales</taxon>
        <taxon>Propionibacteriaceae</taxon>
        <taxon>Tessaracoccus</taxon>
    </lineage>
</organism>
<name>A0ABP9FNI2_9ACTN</name>
<comment type="caution">
    <text evidence="2">The sequence shown here is derived from an EMBL/GenBank/DDBJ whole genome shotgun (WGS) entry which is preliminary data.</text>
</comment>
<dbReference type="Proteomes" id="UP001501521">
    <property type="component" value="Unassembled WGS sequence"/>
</dbReference>
<reference evidence="3" key="1">
    <citation type="journal article" date="2019" name="Int. J. Syst. Evol. Microbiol.">
        <title>The Global Catalogue of Microorganisms (GCM) 10K type strain sequencing project: providing services to taxonomists for standard genome sequencing and annotation.</title>
        <authorList>
            <consortium name="The Broad Institute Genomics Platform"/>
            <consortium name="The Broad Institute Genome Sequencing Center for Infectious Disease"/>
            <person name="Wu L."/>
            <person name="Ma J."/>
        </authorList>
    </citation>
    <scope>NUCLEOTIDE SEQUENCE [LARGE SCALE GENOMIC DNA]</scope>
    <source>
        <strain evidence="3">JCM 19125</strain>
    </source>
</reference>
<sequence>MWPEMASIAVVGMGRSGLRVATLLAKNGESVLCIDRLPEPGGQEPEPETVQLAREATRAGVSWNLGTLAAEFSNGVLSTLGPEGARQHQLDQLVLASGTRPATRAELGIQGDRGAGVLPGSVVHHYLDSGVLPGRNPVVLGDGYLAKHLCTHLLRSGASRVVSLRSGIGSTPFPGTYTYWNASLESVHGFPRVTGATIIHDGVTVRLPTDAVVLASGRVPMRNIENALNARGDVVDCFSTDDPKTERGAVDAANGAFREVLKNLSGNSLSSRRNQ</sequence>
<keyword evidence="3" id="KW-1185">Reference proteome</keyword>
<dbReference type="Pfam" id="PF07992">
    <property type="entry name" value="Pyr_redox_2"/>
    <property type="match status" value="1"/>
</dbReference>
<evidence type="ECO:0000313" key="2">
    <source>
        <dbReference type="EMBL" id="GAA4908819.1"/>
    </source>
</evidence>
<evidence type="ECO:0000313" key="3">
    <source>
        <dbReference type="Proteomes" id="UP001501521"/>
    </source>
</evidence>
<dbReference type="InterPro" id="IPR036188">
    <property type="entry name" value="FAD/NAD-bd_sf"/>
</dbReference>
<dbReference type="SUPFAM" id="SSF51971">
    <property type="entry name" value="Nucleotide-binding domain"/>
    <property type="match status" value="1"/>
</dbReference>
<gene>
    <name evidence="2" type="ORF">GCM10025789_30430</name>
</gene>
<dbReference type="EMBL" id="BAABLV010000050">
    <property type="protein sequence ID" value="GAA4908819.1"/>
    <property type="molecule type" value="Genomic_DNA"/>
</dbReference>
<dbReference type="Gene3D" id="3.50.50.60">
    <property type="entry name" value="FAD/NAD(P)-binding domain"/>
    <property type="match status" value="2"/>
</dbReference>
<dbReference type="PRINTS" id="PR00419">
    <property type="entry name" value="ADXRDTASE"/>
</dbReference>